<name>A0ABQ3F0T7_9ACTN</name>
<dbReference type="EMBL" id="BMVP01000008">
    <property type="protein sequence ID" value="GHB67608.1"/>
    <property type="molecule type" value="Genomic_DNA"/>
</dbReference>
<feature type="compositionally biased region" description="Basic and acidic residues" evidence="1">
    <location>
        <begin position="1"/>
        <end position="11"/>
    </location>
</feature>
<sequence>MPPAHRAERPLPRPLAGSGSRKPVGRITGLNRPGAVSVTGLRRSGRSAGSRAPNVTGKPNLDPEAHTAPAALADSALFRTR</sequence>
<comment type="caution">
    <text evidence="2">The sequence shown here is derived from an EMBL/GenBank/DDBJ whole genome shotgun (WGS) entry which is preliminary data.</text>
</comment>
<evidence type="ECO:0000313" key="3">
    <source>
        <dbReference type="Proteomes" id="UP000642673"/>
    </source>
</evidence>
<reference evidence="3" key="1">
    <citation type="journal article" date="2019" name="Int. J. Syst. Evol. Microbiol.">
        <title>The Global Catalogue of Microorganisms (GCM) 10K type strain sequencing project: providing services to taxonomists for standard genome sequencing and annotation.</title>
        <authorList>
            <consortium name="The Broad Institute Genomics Platform"/>
            <consortium name="The Broad Institute Genome Sequencing Center for Infectious Disease"/>
            <person name="Wu L."/>
            <person name="Ma J."/>
        </authorList>
    </citation>
    <scope>NUCLEOTIDE SEQUENCE [LARGE SCALE GENOMIC DNA]</scope>
    <source>
        <strain evidence="3">JCM 4738</strain>
    </source>
</reference>
<evidence type="ECO:0000313" key="2">
    <source>
        <dbReference type="EMBL" id="GHB67608.1"/>
    </source>
</evidence>
<proteinExistence type="predicted"/>
<keyword evidence="3" id="KW-1185">Reference proteome</keyword>
<accession>A0ABQ3F0T7</accession>
<gene>
    <name evidence="2" type="ORF">GCM10010347_42130</name>
</gene>
<organism evidence="2 3">
    <name type="scientific">Streptomyces cirratus</name>
    <dbReference type="NCBI Taxonomy" id="68187"/>
    <lineage>
        <taxon>Bacteria</taxon>
        <taxon>Bacillati</taxon>
        <taxon>Actinomycetota</taxon>
        <taxon>Actinomycetes</taxon>
        <taxon>Kitasatosporales</taxon>
        <taxon>Streptomycetaceae</taxon>
        <taxon>Streptomyces</taxon>
    </lineage>
</organism>
<evidence type="ECO:0000256" key="1">
    <source>
        <dbReference type="SAM" id="MobiDB-lite"/>
    </source>
</evidence>
<feature type="region of interest" description="Disordered" evidence="1">
    <location>
        <begin position="1"/>
        <end position="81"/>
    </location>
</feature>
<dbReference type="Proteomes" id="UP000642673">
    <property type="component" value="Unassembled WGS sequence"/>
</dbReference>
<protein>
    <submittedName>
        <fullName evidence="2">Uncharacterized protein</fullName>
    </submittedName>
</protein>